<keyword evidence="2" id="KW-0399">Innate immunity</keyword>
<evidence type="ECO:0000259" key="8">
    <source>
        <dbReference type="PROSITE" id="PS51192"/>
    </source>
</evidence>
<proteinExistence type="inferred from homology"/>
<evidence type="ECO:0000259" key="9">
    <source>
        <dbReference type="PROSITE" id="PS51194"/>
    </source>
</evidence>
<dbReference type="GO" id="GO:0003724">
    <property type="term" value="F:RNA helicase activity"/>
    <property type="evidence" value="ECO:0007669"/>
    <property type="project" value="UniProtKB-EC"/>
</dbReference>
<evidence type="ECO:0000256" key="1">
    <source>
        <dbReference type="ARBA" id="ARBA00006866"/>
    </source>
</evidence>
<evidence type="ECO:0000256" key="3">
    <source>
        <dbReference type="ARBA" id="ARBA00022741"/>
    </source>
</evidence>
<dbReference type="InterPro" id="IPR001650">
    <property type="entry name" value="Helicase_C-like"/>
</dbReference>
<dbReference type="InterPro" id="IPR011545">
    <property type="entry name" value="DEAD/DEAH_box_helicase_dom"/>
</dbReference>
<dbReference type="PROSITE" id="PS51194">
    <property type="entry name" value="HELICASE_CTER"/>
    <property type="match status" value="1"/>
</dbReference>
<dbReference type="GO" id="GO:0003676">
    <property type="term" value="F:nucleic acid binding"/>
    <property type="evidence" value="ECO:0007669"/>
    <property type="project" value="InterPro"/>
</dbReference>
<dbReference type="Gene3D" id="3.40.50.300">
    <property type="entry name" value="P-loop containing nucleotide triphosphate hydrolases"/>
    <property type="match status" value="2"/>
</dbReference>
<feature type="coiled-coil region" evidence="7">
    <location>
        <begin position="846"/>
        <end position="908"/>
    </location>
</feature>
<dbReference type="PROSITE" id="PS51789">
    <property type="entry name" value="RLR_CTR"/>
    <property type="match status" value="1"/>
</dbReference>
<dbReference type="PROSITE" id="PS51192">
    <property type="entry name" value="HELICASE_ATP_BIND_1"/>
    <property type="match status" value="1"/>
</dbReference>
<dbReference type="InterPro" id="IPR021673">
    <property type="entry name" value="RLR_CTR"/>
</dbReference>
<dbReference type="GO" id="GO:0005737">
    <property type="term" value="C:cytoplasm"/>
    <property type="evidence" value="ECO:0007669"/>
    <property type="project" value="TreeGrafter"/>
</dbReference>
<evidence type="ECO:0000256" key="5">
    <source>
        <dbReference type="ARBA" id="ARBA00022859"/>
    </source>
</evidence>
<comment type="similarity">
    <text evidence="1">Belongs to the helicase family. RLR subfamily.</text>
</comment>
<evidence type="ECO:0000256" key="7">
    <source>
        <dbReference type="SAM" id="Coils"/>
    </source>
</evidence>
<sequence length="1085" mass="124237">MPILKVQQQHNLLDLYSEEICARISQNLCIEGLGPLKEFLHEEQLTQLLSFENDFLLDQDASENGNIEKDKVQNSEDSDQTILEEEEKEKIAKAKRLVIASNIWQEITSSALRSRLYQGVLEFIRQVDDELHKSICVEAYTTEFIAGFSKLLNHSSELVGFISGDGHIDEIERRKRWFQFSENLKASVDGFDVLVDPLMKRIKSDTIDTKRASKILLRSIPVLNINGYEHILFAISKCDFLNSKKFVEKIYPDFFSEYEYIKSSASNRNNYFYVVRQDDNISAIIEMAMKNDVPPPGANIFNARLGNIPQIHVRACNIDTCQEFPLNLRPYQKELVNEAVAGKNVIICAPTGSGKTIVGAYIIREHLFNALQKNRRAKACFVVPTASLVTQQKRLFSKYIGHFTKVRGLSGLGKTMSLNNPIKMVIEYADVIVITPQLLINELERTCTEIDQSSFVPFTLDIFTLIIFDETHHSKDDHPYNVLMKNYHEMKLTGAYKDKLPQIIGMTASLGIGGAVSKNLDEAVRYTLEICANMNAQWISCIRKYKESLRAFMPIVSEEVNFVQQLNDCGFLWALTTQIEKIKTFMNEIPEANQKEVSIPLNDQNSRDPLVQGFEAWLGALKQNFIKTTSTLSDQSRSRLMFCVEQLLVFYNAIIWLKLFGPKVSFNYIQKAETDKLLSKFAVESQMNKELNKWMLYLQNIVNEKGEDKQNSALLDRLIMILNDQFKMDSNSRVLIFCQQRDHCEKLATLLNEQTNYRTDFFTGQASREDGGQNARMQKAKLDDFSKGEIKILCATTVAEEGIDISACNLIVQYNYVTNEIARVQRRGRCRAKGARALLITCEINIKEKEEQNALRERLMDSALEELSKWSPTSFRLRVEDLVQELNKKRKEAEALEMEKRIERRKQDHLFKIVCSSCSKFLGMSTKIVLVGSMYVIVDKDFWNRTKGCASELPPEKAQGRECKGSIPHIGEHRCSCNQKLGRIIQYRGGIILPNLNVDRIVFIRCTSDGIETKDERVKERKWGKVSQNLFLIDKATTLQLVEMKDAPGKPESLLRKDLLELNKFNTNNKSPKHALVLRIDSNLK</sequence>
<keyword evidence="12" id="KW-1185">Reference proteome</keyword>
<evidence type="ECO:0008006" key="13">
    <source>
        <dbReference type="Google" id="ProtNLM"/>
    </source>
</evidence>
<reference evidence="11" key="1">
    <citation type="journal article" date="2020" name="Ecol. Evol.">
        <title>Genome structure and content of the rice root-knot nematode (Meloidogyne graminicola).</title>
        <authorList>
            <person name="Phan N.T."/>
            <person name="Danchin E.G.J."/>
            <person name="Klopp C."/>
            <person name="Perfus-Barbeoch L."/>
            <person name="Kozlowski D.K."/>
            <person name="Koutsovoulos G.D."/>
            <person name="Lopez-Roques C."/>
            <person name="Bouchez O."/>
            <person name="Zahm M."/>
            <person name="Besnard G."/>
            <person name="Bellafiore S."/>
        </authorList>
    </citation>
    <scope>NUCLEOTIDE SEQUENCE</scope>
    <source>
        <strain evidence="11">VN-18</strain>
    </source>
</reference>
<dbReference type="Pfam" id="PF00271">
    <property type="entry name" value="Helicase_C"/>
    <property type="match status" value="1"/>
</dbReference>
<evidence type="ECO:0000313" key="11">
    <source>
        <dbReference type="EMBL" id="KAF7638140.1"/>
    </source>
</evidence>
<dbReference type="OrthoDB" id="416741at2759"/>
<keyword evidence="4" id="KW-0067">ATP-binding</keyword>
<evidence type="ECO:0000313" key="12">
    <source>
        <dbReference type="Proteomes" id="UP000605970"/>
    </source>
</evidence>
<evidence type="ECO:0000256" key="4">
    <source>
        <dbReference type="ARBA" id="ARBA00022840"/>
    </source>
</evidence>
<dbReference type="SUPFAM" id="SSF52540">
    <property type="entry name" value="P-loop containing nucleoside triphosphate hydrolases"/>
    <property type="match status" value="1"/>
</dbReference>
<dbReference type="Proteomes" id="UP000605970">
    <property type="component" value="Unassembled WGS sequence"/>
</dbReference>
<dbReference type="GO" id="GO:0045087">
    <property type="term" value="P:innate immune response"/>
    <property type="evidence" value="ECO:0007669"/>
    <property type="project" value="UniProtKB-KW"/>
</dbReference>
<feature type="domain" description="RLR CTR" evidence="10">
    <location>
        <begin position="901"/>
        <end position="1040"/>
    </location>
</feature>
<dbReference type="InterPro" id="IPR027417">
    <property type="entry name" value="P-loop_NTPase"/>
</dbReference>
<dbReference type="GO" id="GO:0005524">
    <property type="term" value="F:ATP binding"/>
    <property type="evidence" value="ECO:0007669"/>
    <property type="project" value="UniProtKB-KW"/>
</dbReference>
<dbReference type="Gene3D" id="1.20.1320.30">
    <property type="match status" value="1"/>
</dbReference>
<dbReference type="InterPro" id="IPR014001">
    <property type="entry name" value="Helicase_ATP-bd"/>
</dbReference>
<dbReference type="InterPro" id="IPR038557">
    <property type="entry name" value="RLR_C_sf"/>
</dbReference>
<dbReference type="Pfam" id="PF11648">
    <property type="entry name" value="RIG-I_C-RD"/>
    <property type="match status" value="1"/>
</dbReference>
<dbReference type="AlphaFoldDB" id="A0A8S9ZY09"/>
<keyword evidence="7" id="KW-0175">Coiled coil</keyword>
<dbReference type="SMART" id="SM00490">
    <property type="entry name" value="HELICc"/>
    <property type="match status" value="1"/>
</dbReference>
<dbReference type="EMBL" id="JABEBT010000014">
    <property type="protein sequence ID" value="KAF7638140.1"/>
    <property type="molecule type" value="Genomic_DNA"/>
</dbReference>
<gene>
    <name evidence="11" type="ORF">Mgra_00002366</name>
</gene>
<dbReference type="Pfam" id="PF00270">
    <property type="entry name" value="DEAD"/>
    <property type="match status" value="1"/>
</dbReference>
<dbReference type="PANTHER" id="PTHR14074:SF16">
    <property type="entry name" value="ANTIVIRAL INNATE IMMUNE RESPONSE RECEPTOR RIG-I"/>
    <property type="match status" value="1"/>
</dbReference>
<evidence type="ECO:0000256" key="2">
    <source>
        <dbReference type="ARBA" id="ARBA00022588"/>
    </source>
</evidence>
<comment type="catalytic activity">
    <reaction evidence="6">
        <text>ATP + H2O = ADP + phosphate + H(+)</text>
        <dbReference type="Rhea" id="RHEA:13065"/>
        <dbReference type="ChEBI" id="CHEBI:15377"/>
        <dbReference type="ChEBI" id="CHEBI:15378"/>
        <dbReference type="ChEBI" id="CHEBI:30616"/>
        <dbReference type="ChEBI" id="CHEBI:43474"/>
        <dbReference type="ChEBI" id="CHEBI:456216"/>
        <dbReference type="EC" id="3.6.4.13"/>
    </reaction>
    <physiologicalReaction direction="left-to-right" evidence="6">
        <dbReference type="Rhea" id="RHEA:13066"/>
    </physiologicalReaction>
</comment>
<feature type="domain" description="Helicase C-terminal" evidence="9">
    <location>
        <begin position="714"/>
        <end position="883"/>
    </location>
</feature>
<organism evidence="11 12">
    <name type="scientific">Meloidogyne graminicola</name>
    <dbReference type="NCBI Taxonomy" id="189291"/>
    <lineage>
        <taxon>Eukaryota</taxon>
        <taxon>Metazoa</taxon>
        <taxon>Ecdysozoa</taxon>
        <taxon>Nematoda</taxon>
        <taxon>Chromadorea</taxon>
        <taxon>Rhabditida</taxon>
        <taxon>Tylenchina</taxon>
        <taxon>Tylenchomorpha</taxon>
        <taxon>Tylenchoidea</taxon>
        <taxon>Meloidogynidae</taxon>
        <taxon>Meloidogyninae</taxon>
        <taxon>Meloidogyne</taxon>
    </lineage>
</organism>
<dbReference type="SMART" id="SM00487">
    <property type="entry name" value="DEXDc"/>
    <property type="match status" value="1"/>
</dbReference>
<feature type="domain" description="Helicase ATP-binding" evidence="8">
    <location>
        <begin position="336"/>
        <end position="528"/>
    </location>
</feature>
<accession>A0A8S9ZY09</accession>
<keyword evidence="5" id="KW-0391">Immunity</keyword>
<evidence type="ECO:0000259" key="10">
    <source>
        <dbReference type="PROSITE" id="PS51789"/>
    </source>
</evidence>
<evidence type="ECO:0000256" key="6">
    <source>
        <dbReference type="ARBA" id="ARBA00049390"/>
    </source>
</evidence>
<name>A0A8S9ZY09_9BILA</name>
<dbReference type="InterPro" id="IPR051363">
    <property type="entry name" value="RLR_Helicase"/>
</dbReference>
<dbReference type="Gene3D" id="2.170.150.30">
    <property type="entry name" value="RIG-I-like receptor, C-terminal regulatory domain"/>
    <property type="match status" value="1"/>
</dbReference>
<dbReference type="PANTHER" id="PTHR14074">
    <property type="entry name" value="HELICASE WITH DEATH DOMAIN-RELATED"/>
    <property type="match status" value="1"/>
</dbReference>
<comment type="caution">
    <text evidence="11">The sequence shown here is derived from an EMBL/GenBank/DDBJ whole genome shotgun (WGS) entry which is preliminary data.</text>
</comment>
<keyword evidence="3" id="KW-0547">Nucleotide-binding</keyword>
<protein>
    <recommendedName>
        <fullName evidence="13">RNA helicase</fullName>
    </recommendedName>
</protein>